<comment type="similarity">
    <text evidence="3 4">In the N-terminal section; belongs to the HFCD (homo-oligomeric flavin containing Cys decarboxylase) superfamily.</text>
</comment>
<evidence type="ECO:0000259" key="6">
    <source>
        <dbReference type="Pfam" id="PF04127"/>
    </source>
</evidence>
<gene>
    <name evidence="3" type="primary">coaBC</name>
    <name evidence="7" type="ORF">PAEH1_03235</name>
</gene>
<evidence type="ECO:0000313" key="8">
    <source>
        <dbReference type="Proteomes" id="UP000189369"/>
    </source>
</evidence>
<feature type="active site" description="Proton donor" evidence="3">
    <location>
        <position position="160"/>
    </location>
</feature>
<proteinExistence type="inferred from homology"/>
<dbReference type="Proteomes" id="UP000189369">
    <property type="component" value="Chromosome"/>
</dbReference>
<dbReference type="GO" id="GO:0004632">
    <property type="term" value="F:phosphopantothenate--cysteine ligase activity"/>
    <property type="evidence" value="ECO:0007669"/>
    <property type="project" value="UniProtKB-UniRule"/>
</dbReference>
<comment type="similarity">
    <text evidence="3 4">In the C-terminal section; belongs to the PPC synthetase family.</text>
</comment>
<dbReference type="InterPro" id="IPR005252">
    <property type="entry name" value="CoaBC"/>
</dbReference>
<feature type="binding site" evidence="3">
    <location>
        <position position="280"/>
    </location>
    <ligand>
        <name>CTP</name>
        <dbReference type="ChEBI" id="CHEBI:37563"/>
    </ligand>
</feature>
<sequence length="400" mass="42944">MQRLAHKRLILGLTGGIACYKSAEFLRRAQDQGAQFDVVMTAGAQQFITPITFKALSGRPVHTDLWDNSSTDNMAHIHLSREADAIIIAPASTNFIAKLAQGIADDLLSTLCIARGHCPLIVAPAMNKEMWAHPATQRNLAQLQADGVHIIGPGSGDQACGEIGDGRMLEPHQLLAETIAFFEPKTLAGKKVLITAGPTSEPIDPIRTITNRSSGKMGYAIAEAAFQAGADVHLVSGPVKLDSPYGVKRISVESAREMQATVMGLAPHADVFISVAAVADWYVSNASTNKFKKDANQQAPALEFAPNPDILAGVAAMDASVRPYCVGFAAETENLLAFAEAKRVRKAVPLLVANLAQVAMDKDDTELLLVHEQGHEQWAPQSKQEAAQHLVQYIARQLHS</sequence>
<keyword evidence="3" id="KW-0511">Multifunctional enzyme</keyword>
<dbReference type="InterPro" id="IPR036551">
    <property type="entry name" value="Flavin_trans-like"/>
</dbReference>
<feature type="binding site" evidence="3">
    <location>
        <position position="346"/>
    </location>
    <ligand>
        <name>CTP</name>
        <dbReference type="ChEBI" id="CHEBI:37563"/>
    </ligand>
</feature>
<dbReference type="SUPFAM" id="SSF102645">
    <property type="entry name" value="CoaB-like"/>
    <property type="match status" value="1"/>
</dbReference>
<feature type="region of interest" description="Phosphopantothenate--cysteine ligase" evidence="3">
    <location>
        <begin position="192"/>
        <end position="400"/>
    </location>
</feature>
<reference evidence="7 8" key="1">
    <citation type="submission" date="2017-01" db="EMBL/GenBank/DDBJ databases">
        <title>Complete Genome Sequence of Paenalcaligenes hominis, Isolated from a paraplegic Patient with neurogenic bladder.</title>
        <authorList>
            <person name="Mukhopadhyay R."/>
            <person name="Joaquin J."/>
            <person name="Hogue R."/>
            <person name="Kilaru A."/>
            <person name="Jospin G."/>
            <person name="Mars K."/>
            <person name="Eisen J.A."/>
            <person name="Chaturvedi V."/>
        </authorList>
    </citation>
    <scope>NUCLEOTIDE SEQUENCE [LARGE SCALE GENOMIC DNA]</scope>
    <source>
        <strain evidence="7 8">15S00501</strain>
    </source>
</reference>
<keyword evidence="3" id="KW-0479">Metal-binding</keyword>
<dbReference type="EMBL" id="CP019697">
    <property type="protein sequence ID" value="AQS50826.1"/>
    <property type="molecule type" value="Genomic_DNA"/>
</dbReference>
<keyword evidence="1 3" id="KW-0210">Decarboxylase</keyword>
<evidence type="ECO:0000256" key="4">
    <source>
        <dbReference type="RuleBase" id="RU364078"/>
    </source>
</evidence>
<feature type="domain" description="Flavoprotein" evidence="5">
    <location>
        <begin position="7"/>
        <end position="178"/>
    </location>
</feature>
<dbReference type="UniPathway" id="UPA00241">
    <property type="reaction ID" value="UER00353"/>
</dbReference>
<comment type="caution">
    <text evidence="3">Lacks conserved residue(s) required for the propagation of feature annotation.</text>
</comment>
<dbReference type="Pfam" id="PF02441">
    <property type="entry name" value="Flavoprotein"/>
    <property type="match status" value="1"/>
</dbReference>
<protein>
    <recommendedName>
        <fullName evidence="3">Coenzyme A biosynthesis bifunctional protein CoaBC</fullName>
    </recommendedName>
    <alternativeName>
        <fullName evidence="3">DNA/pantothenate metabolism flavoprotein</fullName>
    </alternativeName>
    <alternativeName>
        <fullName evidence="3">Phosphopantothenoylcysteine synthetase/decarboxylase</fullName>
        <shortName evidence="3">PPCS-PPCDC</shortName>
    </alternativeName>
    <domain>
        <recommendedName>
            <fullName evidence="3">Phosphopantothenoylcysteine decarboxylase</fullName>
            <shortName evidence="3">PPC decarboxylase</shortName>
            <shortName evidence="3">PPC-DC</shortName>
            <ecNumber evidence="3">4.1.1.36</ecNumber>
        </recommendedName>
        <alternativeName>
            <fullName evidence="3">CoaC</fullName>
        </alternativeName>
    </domain>
    <domain>
        <recommendedName>
            <fullName evidence="3">Phosphopantothenate--cysteine ligase</fullName>
            <ecNumber evidence="3">6.3.2.5</ecNumber>
        </recommendedName>
        <alternativeName>
            <fullName evidence="3">CoaB</fullName>
        </alternativeName>
        <alternativeName>
            <fullName evidence="3">Phosphopantothenoylcysteine synthetase</fullName>
            <shortName evidence="3">PPC synthetase</shortName>
            <shortName evidence="3">PPC-S</shortName>
        </alternativeName>
    </domain>
</protein>
<comment type="pathway">
    <text evidence="3 4">Cofactor biosynthesis; coenzyme A biosynthesis; CoA from (R)-pantothenate: step 3/5.</text>
</comment>
<keyword evidence="3 4" id="KW-0288">FMN</keyword>
<dbReference type="AlphaFoldDB" id="A0A1U9JYI9"/>
<evidence type="ECO:0000256" key="2">
    <source>
        <dbReference type="ARBA" id="ARBA00023239"/>
    </source>
</evidence>
<dbReference type="InterPro" id="IPR007085">
    <property type="entry name" value="DNA/pantothenate-metab_flavo_C"/>
</dbReference>
<feature type="binding site" evidence="3">
    <location>
        <position position="342"/>
    </location>
    <ligand>
        <name>CTP</name>
        <dbReference type="ChEBI" id="CHEBI:37563"/>
    </ligand>
</feature>
<name>A0A1U9JYI9_9BURK</name>
<feature type="binding site" evidence="3">
    <location>
        <begin position="308"/>
        <end position="311"/>
    </location>
    <ligand>
        <name>CTP</name>
        <dbReference type="ChEBI" id="CHEBI:37563"/>
    </ligand>
</feature>
<comment type="function">
    <text evidence="4">Catalyzes two steps in the biosynthesis of coenzyme A. In the first step cysteine is conjugated to 4'-phosphopantothenate to form 4-phosphopantothenoylcysteine, in the latter compound is decarboxylated to form 4'-phosphopantotheine.</text>
</comment>
<dbReference type="Gene3D" id="3.40.50.1950">
    <property type="entry name" value="Flavin prenyltransferase-like"/>
    <property type="match status" value="1"/>
</dbReference>
<dbReference type="InterPro" id="IPR003382">
    <property type="entry name" value="Flavoprotein"/>
</dbReference>
<dbReference type="GO" id="GO:0046872">
    <property type="term" value="F:metal ion binding"/>
    <property type="evidence" value="ECO:0007669"/>
    <property type="project" value="UniProtKB-KW"/>
</dbReference>
<dbReference type="OrthoDB" id="9802554at2"/>
<feature type="binding site" evidence="3">
    <location>
        <position position="290"/>
    </location>
    <ligand>
        <name>CTP</name>
        <dbReference type="ChEBI" id="CHEBI:37563"/>
    </ligand>
</feature>
<organism evidence="7 8">
    <name type="scientific">Paenalcaligenes hominis</name>
    <dbReference type="NCBI Taxonomy" id="643674"/>
    <lineage>
        <taxon>Bacteria</taxon>
        <taxon>Pseudomonadati</taxon>
        <taxon>Pseudomonadota</taxon>
        <taxon>Betaproteobacteria</taxon>
        <taxon>Burkholderiales</taxon>
        <taxon>Alcaligenaceae</taxon>
        <taxon>Paenalcaligenes</taxon>
    </lineage>
</organism>
<dbReference type="InterPro" id="IPR035929">
    <property type="entry name" value="CoaB-like_sf"/>
</dbReference>
<dbReference type="PANTHER" id="PTHR14359:SF6">
    <property type="entry name" value="PHOSPHOPANTOTHENOYLCYSTEINE DECARBOXYLASE"/>
    <property type="match status" value="1"/>
</dbReference>
<keyword evidence="3" id="KW-0460">Magnesium</keyword>
<dbReference type="HAMAP" id="MF_02225">
    <property type="entry name" value="CoaBC"/>
    <property type="match status" value="1"/>
</dbReference>
<feature type="region of interest" description="Phosphopantothenoylcysteine decarboxylase" evidence="3">
    <location>
        <begin position="1"/>
        <end position="191"/>
    </location>
</feature>
<keyword evidence="3 4" id="KW-0436">Ligase</keyword>
<comment type="cofactor">
    <cofactor evidence="3">
        <name>FMN</name>
        <dbReference type="ChEBI" id="CHEBI:58210"/>
    </cofactor>
    <text evidence="3">Binds 1 FMN per subunit.</text>
</comment>
<evidence type="ECO:0000256" key="1">
    <source>
        <dbReference type="ARBA" id="ARBA00022793"/>
    </source>
</evidence>
<dbReference type="GO" id="GO:0015941">
    <property type="term" value="P:pantothenate catabolic process"/>
    <property type="evidence" value="ECO:0007669"/>
    <property type="project" value="InterPro"/>
</dbReference>
<dbReference type="Gene3D" id="3.40.50.10300">
    <property type="entry name" value="CoaB-like"/>
    <property type="match status" value="1"/>
</dbReference>
<comment type="catalytic activity">
    <reaction evidence="3 4">
        <text>N-[(R)-4-phosphopantothenoyl]-L-cysteine + H(+) = (R)-4'-phosphopantetheine + CO2</text>
        <dbReference type="Rhea" id="RHEA:16793"/>
        <dbReference type="ChEBI" id="CHEBI:15378"/>
        <dbReference type="ChEBI" id="CHEBI:16526"/>
        <dbReference type="ChEBI" id="CHEBI:59458"/>
        <dbReference type="ChEBI" id="CHEBI:61723"/>
        <dbReference type="EC" id="4.1.1.36"/>
    </reaction>
</comment>
<dbReference type="PROSITE" id="PS51257">
    <property type="entry name" value="PROKAR_LIPOPROTEIN"/>
    <property type="match status" value="1"/>
</dbReference>
<dbReference type="STRING" id="643674.PAEH1_03235"/>
<comment type="catalytic activity">
    <reaction evidence="3 4">
        <text>(R)-4'-phosphopantothenate + L-cysteine + CTP = N-[(R)-4-phosphopantothenoyl]-L-cysteine + CMP + diphosphate + H(+)</text>
        <dbReference type="Rhea" id="RHEA:19397"/>
        <dbReference type="ChEBI" id="CHEBI:10986"/>
        <dbReference type="ChEBI" id="CHEBI:15378"/>
        <dbReference type="ChEBI" id="CHEBI:33019"/>
        <dbReference type="ChEBI" id="CHEBI:35235"/>
        <dbReference type="ChEBI" id="CHEBI:37563"/>
        <dbReference type="ChEBI" id="CHEBI:59458"/>
        <dbReference type="ChEBI" id="CHEBI:60377"/>
        <dbReference type="EC" id="6.3.2.5"/>
    </reaction>
</comment>
<dbReference type="SUPFAM" id="SSF52507">
    <property type="entry name" value="Homo-oligomeric flavin-containing Cys decarboxylases, HFCD"/>
    <property type="match status" value="1"/>
</dbReference>
<dbReference type="NCBIfam" id="TIGR00521">
    <property type="entry name" value="coaBC_dfp"/>
    <property type="match status" value="1"/>
</dbReference>
<accession>A0A1U9JYI9</accession>
<dbReference type="GO" id="GO:0015937">
    <property type="term" value="P:coenzyme A biosynthetic process"/>
    <property type="evidence" value="ECO:0007669"/>
    <property type="project" value="UniProtKB-UniRule"/>
</dbReference>
<comment type="function">
    <text evidence="3">Catalyzes two sequential steps in the biosynthesis of coenzyme A. In the first step cysteine is conjugated to 4'-phosphopantothenate to form 4-phosphopantothenoylcysteine. In the second step the latter compound is decarboxylated to form 4'-phosphopantotheine.</text>
</comment>
<dbReference type="Pfam" id="PF04127">
    <property type="entry name" value="DFP"/>
    <property type="match status" value="1"/>
</dbReference>
<feature type="binding site" evidence="3">
    <location>
        <position position="328"/>
    </location>
    <ligand>
        <name>CTP</name>
        <dbReference type="ChEBI" id="CHEBI:37563"/>
    </ligand>
</feature>
<comment type="pathway">
    <text evidence="3 4">Cofactor biosynthesis; coenzyme A biosynthesis; CoA from (R)-pantothenate: step 2/5.</text>
</comment>
<evidence type="ECO:0000313" key="7">
    <source>
        <dbReference type="EMBL" id="AQS50826.1"/>
    </source>
</evidence>
<keyword evidence="3 4" id="KW-0285">Flavoprotein</keyword>
<dbReference type="EC" id="6.3.2.5" evidence="3"/>
<dbReference type="PANTHER" id="PTHR14359">
    <property type="entry name" value="HOMO-OLIGOMERIC FLAVIN CONTAINING CYS DECARBOXYLASE FAMILY"/>
    <property type="match status" value="1"/>
</dbReference>
<keyword evidence="2 3" id="KW-0456">Lyase</keyword>
<dbReference type="GO" id="GO:0004633">
    <property type="term" value="F:phosphopantothenoylcysteine decarboxylase activity"/>
    <property type="evidence" value="ECO:0007669"/>
    <property type="project" value="UniProtKB-UniRule"/>
</dbReference>
<feature type="domain" description="DNA/pantothenate metabolism flavoprotein C-terminal" evidence="6">
    <location>
        <begin position="187"/>
        <end position="396"/>
    </location>
</feature>
<evidence type="ECO:0000256" key="3">
    <source>
        <dbReference type="HAMAP-Rule" id="MF_02225"/>
    </source>
</evidence>
<dbReference type="KEGG" id="phn:PAEH1_03235"/>
<dbReference type="EC" id="4.1.1.36" evidence="3"/>
<comment type="cofactor">
    <cofactor evidence="3">
        <name>Mg(2+)</name>
        <dbReference type="ChEBI" id="CHEBI:18420"/>
    </cofactor>
</comment>
<dbReference type="GO" id="GO:0010181">
    <property type="term" value="F:FMN binding"/>
    <property type="evidence" value="ECO:0007669"/>
    <property type="project" value="UniProtKB-UniRule"/>
</dbReference>
<evidence type="ECO:0000259" key="5">
    <source>
        <dbReference type="Pfam" id="PF02441"/>
    </source>
</evidence>
<dbReference type="GO" id="GO:0071513">
    <property type="term" value="C:phosphopantothenoylcysteine decarboxylase complex"/>
    <property type="evidence" value="ECO:0007669"/>
    <property type="project" value="TreeGrafter"/>
</dbReference>